<dbReference type="InterPro" id="IPR027795">
    <property type="entry name" value="CASTOR_ACT_dom"/>
</dbReference>
<protein>
    <recommendedName>
        <fullName evidence="1">CASTOR ACT domain-containing protein</fullName>
    </recommendedName>
</protein>
<dbReference type="InterPro" id="IPR045865">
    <property type="entry name" value="ACT-like_dom_sf"/>
</dbReference>
<name>A0ABS2RP57_9ACTN</name>
<keyword evidence="3" id="KW-1185">Reference proteome</keyword>
<evidence type="ECO:0000259" key="1">
    <source>
        <dbReference type="Pfam" id="PF13840"/>
    </source>
</evidence>
<dbReference type="Proteomes" id="UP000704762">
    <property type="component" value="Unassembled WGS sequence"/>
</dbReference>
<feature type="domain" description="CASTOR ACT" evidence="1">
    <location>
        <begin position="68"/>
        <end position="121"/>
    </location>
</feature>
<evidence type="ECO:0000313" key="2">
    <source>
        <dbReference type="EMBL" id="MBM7800448.1"/>
    </source>
</evidence>
<gene>
    <name evidence="2" type="ORF">JOE57_003369</name>
</gene>
<accession>A0ABS2RP57</accession>
<dbReference type="SUPFAM" id="SSF55021">
    <property type="entry name" value="ACT-like"/>
    <property type="match status" value="1"/>
</dbReference>
<organism evidence="2 3">
    <name type="scientific">Microlunatus panaciterrae</name>
    <dbReference type="NCBI Taxonomy" id="400768"/>
    <lineage>
        <taxon>Bacteria</taxon>
        <taxon>Bacillati</taxon>
        <taxon>Actinomycetota</taxon>
        <taxon>Actinomycetes</taxon>
        <taxon>Propionibacteriales</taxon>
        <taxon>Propionibacteriaceae</taxon>
        <taxon>Microlunatus</taxon>
    </lineage>
</organism>
<dbReference type="Gene3D" id="3.30.2130.10">
    <property type="entry name" value="VC0802-like"/>
    <property type="match status" value="1"/>
</dbReference>
<dbReference type="Pfam" id="PF13840">
    <property type="entry name" value="ACT_7"/>
    <property type="match status" value="1"/>
</dbReference>
<sequence length="136" mass="14507">MTVAWELTRHSVEVGMAQLPAHASVPGWALENAHETPFWSASRTADELCLITDFEDIPGTVPAVGPFTVFSIDGPLDHSLVGVLAGLLAPLADAGISILAESTFDTDWILIPSAQAHQAVEVWVAAGHRIENEELT</sequence>
<dbReference type="EMBL" id="JAFBCF010000001">
    <property type="protein sequence ID" value="MBM7800448.1"/>
    <property type="molecule type" value="Genomic_DNA"/>
</dbReference>
<reference evidence="2 3" key="1">
    <citation type="submission" date="2021-01" db="EMBL/GenBank/DDBJ databases">
        <title>Sequencing the genomes of 1000 actinobacteria strains.</title>
        <authorList>
            <person name="Klenk H.-P."/>
        </authorList>
    </citation>
    <scope>NUCLEOTIDE SEQUENCE [LARGE SCALE GENOMIC DNA]</scope>
    <source>
        <strain evidence="2 3">DSM 18662</strain>
    </source>
</reference>
<evidence type="ECO:0000313" key="3">
    <source>
        <dbReference type="Proteomes" id="UP000704762"/>
    </source>
</evidence>
<dbReference type="RefSeq" id="WP_204919761.1">
    <property type="nucleotide sequence ID" value="NZ_BAAAQP010000003.1"/>
</dbReference>
<proteinExistence type="predicted"/>
<comment type="caution">
    <text evidence="2">The sequence shown here is derived from an EMBL/GenBank/DDBJ whole genome shotgun (WGS) entry which is preliminary data.</text>
</comment>